<dbReference type="InterPro" id="IPR012255">
    <property type="entry name" value="ETF_b"/>
</dbReference>
<comment type="caution">
    <text evidence="8">The sequence shown here is derived from an EMBL/GenBank/DDBJ whole genome shotgun (WGS) entry which is preliminary data.</text>
</comment>
<organism evidence="8 9">
    <name type="scientific">Quadrisphaera setariae</name>
    <dbReference type="NCBI Taxonomy" id="2593304"/>
    <lineage>
        <taxon>Bacteria</taxon>
        <taxon>Bacillati</taxon>
        <taxon>Actinomycetota</taxon>
        <taxon>Actinomycetes</taxon>
        <taxon>Kineosporiales</taxon>
        <taxon>Kineosporiaceae</taxon>
        <taxon>Quadrisphaera</taxon>
    </lineage>
</organism>
<evidence type="ECO:0000256" key="1">
    <source>
        <dbReference type="ARBA" id="ARBA00001974"/>
    </source>
</evidence>
<evidence type="ECO:0000256" key="3">
    <source>
        <dbReference type="ARBA" id="ARBA00011355"/>
    </source>
</evidence>
<sequence>MHVVALVKHVPDVQSARSFTAEHRLVRGGPDDSLNELDEDCLEAALHLVEATPTSSGQDDDESGDGARPTRTHRVTALTVGPPAAVGALRRALAMGATDAVHVSDEAVAGSDAVATARVVAAAVDHLHAQHPVDLVLAGMAALDGLGSLVPSAVAALLGWPQLTLADRVQVEPGSPGSPGGAVTVRRTTAHHVEELRAPLPAVVSVTDQAFRPRSPSLKGLLAARRTPVDVIGLADLGLAASTAGAAGSTTRVLDVQPRPELADQVRLVAGQDGRDVAAELADLLVERGF</sequence>
<evidence type="ECO:0000256" key="2">
    <source>
        <dbReference type="ARBA" id="ARBA00007557"/>
    </source>
</evidence>
<comment type="cofactor">
    <cofactor evidence="1">
        <name>FAD</name>
        <dbReference type="ChEBI" id="CHEBI:57692"/>
    </cofactor>
</comment>
<comment type="function">
    <text evidence="6">The electron transfer flavoprotein serves as a specific electron acceptor for other dehydrogenases. It transfers the electrons to the main respiratory chain via ETF-ubiquinone oxidoreductase (ETF dehydrogenase).</text>
</comment>
<feature type="domain" description="Electron transfer flavoprotein alpha/beta-subunit N-terminal" evidence="7">
    <location>
        <begin position="22"/>
        <end position="241"/>
    </location>
</feature>
<dbReference type="Pfam" id="PF01012">
    <property type="entry name" value="ETF"/>
    <property type="match status" value="1"/>
</dbReference>
<comment type="subunit">
    <text evidence="3">Heterodimer of an alpha and a beta subunit.</text>
</comment>
<dbReference type="PIRSF" id="PIRSF000090">
    <property type="entry name" value="Beta-ETF"/>
    <property type="match status" value="1"/>
</dbReference>
<evidence type="ECO:0000256" key="4">
    <source>
        <dbReference type="ARBA" id="ARBA00022448"/>
    </source>
</evidence>
<dbReference type="PANTHER" id="PTHR21294:SF8">
    <property type="entry name" value="ELECTRON TRANSFER FLAVOPROTEIN SUBUNIT BETA"/>
    <property type="match status" value="1"/>
</dbReference>
<dbReference type="SUPFAM" id="SSF52402">
    <property type="entry name" value="Adenine nucleotide alpha hydrolases-like"/>
    <property type="match status" value="1"/>
</dbReference>
<evidence type="ECO:0000259" key="7">
    <source>
        <dbReference type="SMART" id="SM00893"/>
    </source>
</evidence>
<dbReference type="GO" id="GO:0009055">
    <property type="term" value="F:electron transfer activity"/>
    <property type="evidence" value="ECO:0007669"/>
    <property type="project" value="InterPro"/>
</dbReference>
<name>A0A5C8Z6D5_9ACTN</name>
<reference evidence="8 9" key="1">
    <citation type="submission" date="2019-07" db="EMBL/GenBank/DDBJ databases">
        <title>Quadrisphaera sp. strain DD2A genome sequencing and assembly.</title>
        <authorList>
            <person name="Kim I."/>
        </authorList>
    </citation>
    <scope>NUCLEOTIDE SEQUENCE [LARGE SCALE GENOMIC DNA]</scope>
    <source>
        <strain evidence="8 9">DD2A</strain>
    </source>
</reference>
<comment type="similarity">
    <text evidence="2">Belongs to the ETF beta-subunit/FixA family.</text>
</comment>
<accession>A0A5C8Z6D5</accession>
<dbReference type="Gene3D" id="3.40.50.620">
    <property type="entry name" value="HUPs"/>
    <property type="match status" value="1"/>
</dbReference>
<evidence type="ECO:0000256" key="6">
    <source>
        <dbReference type="ARBA" id="ARBA00025649"/>
    </source>
</evidence>
<dbReference type="InterPro" id="IPR014729">
    <property type="entry name" value="Rossmann-like_a/b/a_fold"/>
</dbReference>
<proteinExistence type="inferred from homology"/>
<dbReference type="AlphaFoldDB" id="A0A5C8Z6D5"/>
<dbReference type="PANTHER" id="PTHR21294">
    <property type="entry name" value="ELECTRON TRANSFER FLAVOPROTEIN BETA-SUBUNIT"/>
    <property type="match status" value="1"/>
</dbReference>
<dbReference type="SMART" id="SM00893">
    <property type="entry name" value="ETF"/>
    <property type="match status" value="1"/>
</dbReference>
<evidence type="ECO:0000313" key="8">
    <source>
        <dbReference type="EMBL" id="TXR52869.1"/>
    </source>
</evidence>
<dbReference type="Proteomes" id="UP000321234">
    <property type="component" value="Unassembled WGS sequence"/>
</dbReference>
<dbReference type="EMBL" id="VKAC01000011">
    <property type="protein sequence ID" value="TXR52869.1"/>
    <property type="molecule type" value="Genomic_DNA"/>
</dbReference>
<dbReference type="InterPro" id="IPR014730">
    <property type="entry name" value="ETF_a/b_N"/>
</dbReference>
<gene>
    <name evidence="8" type="ORF">FMM08_17320</name>
</gene>
<protein>
    <submittedName>
        <fullName evidence="8">Electron transfer flavoprotein subunit beta/FixA family protein</fullName>
    </submittedName>
</protein>
<dbReference type="OrthoDB" id="9804960at2"/>
<evidence type="ECO:0000256" key="5">
    <source>
        <dbReference type="ARBA" id="ARBA00022982"/>
    </source>
</evidence>
<evidence type="ECO:0000313" key="9">
    <source>
        <dbReference type="Proteomes" id="UP000321234"/>
    </source>
</evidence>
<keyword evidence="4" id="KW-0813">Transport</keyword>
<dbReference type="GO" id="GO:0005829">
    <property type="term" value="C:cytosol"/>
    <property type="evidence" value="ECO:0007669"/>
    <property type="project" value="TreeGrafter"/>
</dbReference>
<keyword evidence="5" id="KW-0249">Electron transport</keyword>
<keyword evidence="9" id="KW-1185">Reference proteome</keyword>